<evidence type="ECO:0000259" key="3">
    <source>
        <dbReference type="PROSITE" id="PS50966"/>
    </source>
</evidence>
<keyword evidence="1" id="KW-0479">Metal-binding</keyword>
<keyword evidence="1" id="KW-0863">Zinc-finger</keyword>
<feature type="compositionally biased region" description="Basic and acidic residues" evidence="2">
    <location>
        <begin position="106"/>
        <end position="116"/>
    </location>
</feature>
<feature type="region of interest" description="Disordered" evidence="2">
    <location>
        <begin position="106"/>
        <end position="141"/>
    </location>
</feature>
<feature type="domain" description="SWIM-type" evidence="3">
    <location>
        <begin position="51"/>
        <end position="84"/>
    </location>
</feature>
<gene>
    <name evidence="4" type="ORF">GCM10023186_30120</name>
</gene>
<comment type="caution">
    <text evidence="4">The sequence shown here is derived from an EMBL/GenBank/DDBJ whole genome shotgun (WGS) entry which is preliminary data.</text>
</comment>
<dbReference type="InterPro" id="IPR007527">
    <property type="entry name" value="Znf_SWIM"/>
</dbReference>
<evidence type="ECO:0000313" key="5">
    <source>
        <dbReference type="Proteomes" id="UP001500454"/>
    </source>
</evidence>
<evidence type="ECO:0000256" key="2">
    <source>
        <dbReference type="SAM" id="MobiDB-lite"/>
    </source>
</evidence>
<name>A0ABP8J6U1_9BACT</name>
<reference evidence="5" key="1">
    <citation type="journal article" date="2019" name="Int. J. Syst. Evol. Microbiol.">
        <title>The Global Catalogue of Microorganisms (GCM) 10K type strain sequencing project: providing services to taxonomists for standard genome sequencing and annotation.</title>
        <authorList>
            <consortium name="The Broad Institute Genomics Platform"/>
            <consortium name="The Broad Institute Genome Sequencing Center for Infectious Disease"/>
            <person name="Wu L."/>
            <person name="Ma J."/>
        </authorList>
    </citation>
    <scope>NUCLEOTIDE SEQUENCE [LARGE SCALE GENOMIC DNA]</scope>
    <source>
        <strain evidence="5">JCM 17924</strain>
    </source>
</reference>
<dbReference type="RefSeq" id="WP_345225579.1">
    <property type="nucleotide sequence ID" value="NZ_BAABHA010000010.1"/>
</dbReference>
<organism evidence="4 5">
    <name type="scientific">Hymenobacter koreensis</name>
    <dbReference type="NCBI Taxonomy" id="1084523"/>
    <lineage>
        <taxon>Bacteria</taxon>
        <taxon>Pseudomonadati</taxon>
        <taxon>Bacteroidota</taxon>
        <taxon>Cytophagia</taxon>
        <taxon>Cytophagales</taxon>
        <taxon>Hymenobacteraceae</taxon>
        <taxon>Hymenobacter</taxon>
    </lineage>
</organism>
<keyword evidence="5" id="KW-1185">Reference proteome</keyword>
<dbReference type="PROSITE" id="PS50966">
    <property type="entry name" value="ZF_SWIM"/>
    <property type="match status" value="1"/>
</dbReference>
<protein>
    <submittedName>
        <fullName evidence="4">SWIM zinc finger family protein</fullName>
    </submittedName>
</protein>
<evidence type="ECO:0000313" key="4">
    <source>
        <dbReference type="EMBL" id="GAA4386020.1"/>
    </source>
</evidence>
<dbReference type="Proteomes" id="UP001500454">
    <property type="component" value="Unassembled WGS sequence"/>
</dbReference>
<evidence type="ECO:0000256" key="1">
    <source>
        <dbReference type="PROSITE-ProRule" id="PRU00325"/>
    </source>
</evidence>
<keyword evidence="1" id="KW-0862">Zinc</keyword>
<accession>A0ABP8J6U1</accession>
<dbReference type="EMBL" id="BAABHA010000010">
    <property type="protein sequence ID" value="GAA4386020.1"/>
    <property type="molecule type" value="Genomic_DNA"/>
</dbReference>
<proteinExistence type="predicted"/>
<sequence>MWTEDQARALITDSGTLKRGMELAAPVKWGNLGRTAAAVWGECAGSGAKPYLVGIDLSEPAFKCSCPSRVFPCKHGAGLLLLLARQPQILNAATPPTWLAEWLEKRQSTQEKKAAKPTEAPPPTAPLAGAPQEEKGPGVSAQRLERMRRGADELLTWLHDLVGAGLAQTEKQPAAFWENQAARLIDDQLPGLAATLRELASLRHYGPDWPERMLARLGELYLLVRAFQRFDKLPAPRQQDVLQLLGVNVKKDEVLRLEPTVVDTWLVMGQLTFEEERLLVRRTWLRGHETGHYALVLEYAFGGQAFASPLVPNGRYHGGLAFYPGTASLRAVIGPDWSFEGTAAPGQLLFSGNPEEVLSTYADALAQQPWLREWPVLLAAVVPVLLPGGNVVLLASDSASSIPVSADEDLRWQLLAVSGGHPLTIFGEWNGVRLLPLSFHPATVAP</sequence>